<dbReference type="PANTHER" id="PTHR37919">
    <property type="entry name" value="PROTEIN CBG05606"/>
    <property type="match status" value="1"/>
</dbReference>
<feature type="region of interest" description="Disordered" evidence="1">
    <location>
        <begin position="1058"/>
        <end position="1163"/>
    </location>
</feature>
<feature type="region of interest" description="Disordered" evidence="1">
    <location>
        <begin position="222"/>
        <end position="353"/>
    </location>
</feature>
<evidence type="ECO:0000256" key="1">
    <source>
        <dbReference type="SAM" id="MobiDB-lite"/>
    </source>
</evidence>
<feature type="domain" description="C2 NT-type" evidence="2">
    <location>
        <begin position="1"/>
        <end position="137"/>
    </location>
</feature>
<keyword evidence="4" id="KW-1185">Reference proteome</keyword>
<gene>
    <name evidence="3" type="ORF">SLS60_007173</name>
</gene>
<feature type="region of interest" description="Disordered" evidence="1">
    <location>
        <begin position="167"/>
        <end position="186"/>
    </location>
</feature>
<reference evidence="3 4" key="1">
    <citation type="submission" date="2024-02" db="EMBL/GenBank/DDBJ databases">
        <title>De novo assembly and annotation of 12 fungi associated with fruit tree decline syndrome in Ontario, Canada.</title>
        <authorList>
            <person name="Sulman M."/>
            <person name="Ellouze W."/>
            <person name="Ilyukhin E."/>
        </authorList>
    </citation>
    <scope>NUCLEOTIDE SEQUENCE [LARGE SCALE GENOMIC DNA]</scope>
    <source>
        <strain evidence="3 4">M42-189</strain>
    </source>
</reference>
<dbReference type="InterPro" id="IPR019448">
    <property type="entry name" value="NT-C2"/>
</dbReference>
<evidence type="ECO:0000313" key="3">
    <source>
        <dbReference type="EMBL" id="KAL1600785.1"/>
    </source>
</evidence>
<comment type="caution">
    <text evidence="3">The sequence shown here is derived from an EMBL/GenBank/DDBJ whole genome shotgun (WGS) entry which is preliminary data.</text>
</comment>
<dbReference type="EMBL" id="JAKJXO020000009">
    <property type="protein sequence ID" value="KAL1600785.1"/>
    <property type="molecule type" value="Genomic_DNA"/>
</dbReference>
<dbReference type="Pfam" id="PF20776">
    <property type="entry name" value="SLS1_N"/>
    <property type="match status" value="1"/>
</dbReference>
<accession>A0ABR3R8M1</accession>
<feature type="compositionally biased region" description="Polar residues" evidence="1">
    <location>
        <begin position="1081"/>
        <end position="1090"/>
    </location>
</feature>
<dbReference type="Pfam" id="PF20778">
    <property type="entry name" value="SLS1_C"/>
    <property type="match status" value="1"/>
</dbReference>
<dbReference type="PROSITE" id="PS51840">
    <property type="entry name" value="C2_NT"/>
    <property type="match status" value="1"/>
</dbReference>
<feature type="region of interest" description="Disordered" evidence="1">
    <location>
        <begin position="486"/>
        <end position="509"/>
    </location>
</feature>
<evidence type="ECO:0000313" key="4">
    <source>
        <dbReference type="Proteomes" id="UP001521785"/>
    </source>
</evidence>
<dbReference type="Pfam" id="PF14611">
    <property type="entry name" value="KH_SLS1_1"/>
    <property type="match status" value="1"/>
</dbReference>
<name>A0ABR3R8M1_9PLEO</name>
<dbReference type="InterPro" id="IPR032741">
    <property type="entry name" value="Sls1_KH-1"/>
</dbReference>
<dbReference type="Proteomes" id="UP001521785">
    <property type="component" value="Unassembled WGS sequence"/>
</dbReference>
<dbReference type="InterPro" id="IPR048400">
    <property type="entry name" value="SLS1_N"/>
</dbReference>
<proteinExistence type="predicted"/>
<feature type="compositionally biased region" description="Basic and acidic residues" evidence="1">
    <location>
        <begin position="1140"/>
        <end position="1163"/>
    </location>
</feature>
<organism evidence="3 4">
    <name type="scientific">Paraconiothyrium brasiliense</name>
    <dbReference type="NCBI Taxonomy" id="300254"/>
    <lineage>
        <taxon>Eukaryota</taxon>
        <taxon>Fungi</taxon>
        <taxon>Dikarya</taxon>
        <taxon>Ascomycota</taxon>
        <taxon>Pezizomycotina</taxon>
        <taxon>Dothideomycetes</taxon>
        <taxon>Pleosporomycetidae</taxon>
        <taxon>Pleosporales</taxon>
        <taxon>Massarineae</taxon>
        <taxon>Didymosphaeriaceae</taxon>
        <taxon>Paraconiothyrium</taxon>
    </lineage>
</organism>
<feature type="compositionally biased region" description="Basic and acidic residues" evidence="1">
    <location>
        <begin position="261"/>
        <end position="270"/>
    </location>
</feature>
<sequence>MRIIDLNNVPLVSGNSFVKWHLPHSTAAEHRGRTQKRPIKDHKVSYDYESKQAVKMVVDKNGMLQESFIEFEVVQEYSGGGKAERITLGNVKLNLAEYVEQSEMNRTEGDEPGVTRRYLMQNSKINSTLKISIFLRQIEGDRNFVAPALKTAQVFSGIAGIVSGEQGDVEDAGTTPSLSVGSREAGENQDMYRRTLAAYWSAQPGELKADECIEDIFAGGDGWGDREKPYDEPRRIRFVNGDSSGSMSEGESRKRSSILRKSHETLRPGDTKSSSASVRGRGSLEQQAHQMQAEAKRERRRPHHEVDEFDIREDFRRRDALDEEVEREAQPRLQPRPQLSEHPLGRVRKRRGRAIRETTARLEGTKTLGEDASILVLEELGDGKKKEATPEPEIVQDDEQLPLMLAEALADGKPATLEEVVEQLDKLRRKATNDEDSVYEHYVSQTVYTRLSNHLLRAFTAAQLSHYYSERKGVWKDRVAQEVKKGLKQMQGKGKRPSERSEWTPGTTQIDRRLPSLDVHSKIKRKAIGKHLLVDQILRDVWKLVMLEELETAGEIELALKDWQLVMLTSGTPETALDRIGEARKVKLEVNTADKVLRITADKHTAEYAADDVEQLLQASESRRFHLNDWIPHIETLGSAEPTTDDVFPEDVRATVASLTGAQIQIVSDKTVIIRALDKETIAEAERSLIKLLPLRDLQRISVDTTGRDVLEGSDHLLPVVVEKDAVRYRYRDSKFGRWSLPVNLATASLPASDSVAERVKTAQELVVKKLMTPPTQYQRTSNAPKDIKLRKWTYHPEVRFGAQFGHALFPLGDPTTGKQQFLPALPGLSSIFNNEAYKMSFVTRPTLSFEFIAEPGPKNYTSDLLPYKFPRLNAYFRPDYQGQHSLSKVVLNFAAAKHRVLLPEEAVDIQFQSSQSIQMQNVRYDQDARILQDQVLQKLQSGGRLSAPDINLNIPKWTIEGMEFDGKEDFVKTRFIFTGITFSQTVWGQYQGQTAKYATRQGGKLGAKNGAFSLVYGMNPYAKKQAILDPPNAMREFVANAFKTAGKITQAAAASQAGMKKIERKPKAQQSFESRHQFGAGTTSSTINKQAAIEDDVKTTADPNDDVEASPAAKTPEGFTDDPRISAILNDTTSPENVDVEHRSGQEKPTEDEQRRRLESAA</sequence>
<dbReference type="InterPro" id="IPR048401">
    <property type="entry name" value="SLS1_C"/>
</dbReference>
<feature type="compositionally biased region" description="Basic and acidic residues" evidence="1">
    <location>
        <begin position="223"/>
        <end position="235"/>
    </location>
</feature>
<evidence type="ECO:0000259" key="2">
    <source>
        <dbReference type="PROSITE" id="PS51840"/>
    </source>
</evidence>
<protein>
    <recommendedName>
        <fullName evidence="2">C2 NT-type domain-containing protein</fullName>
    </recommendedName>
</protein>
<dbReference type="PANTHER" id="PTHR37919:SF2">
    <property type="entry name" value="EXPERA DOMAIN-CONTAINING PROTEIN"/>
    <property type="match status" value="1"/>
</dbReference>
<dbReference type="Pfam" id="PF10358">
    <property type="entry name" value="NT-C2"/>
    <property type="match status" value="1"/>
</dbReference>